<comment type="caution">
    <text evidence="1">The sequence shown here is derived from an EMBL/GenBank/DDBJ whole genome shotgun (WGS) entry which is preliminary data.</text>
</comment>
<evidence type="ECO:0000313" key="2">
    <source>
        <dbReference type="Proteomes" id="UP000593561"/>
    </source>
</evidence>
<organism evidence="1 2">
    <name type="scientific">Gossypium davidsonii</name>
    <name type="common">Davidson's cotton</name>
    <name type="synonym">Gossypium klotzschianum subsp. davidsonii</name>
    <dbReference type="NCBI Taxonomy" id="34287"/>
    <lineage>
        <taxon>Eukaryota</taxon>
        <taxon>Viridiplantae</taxon>
        <taxon>Streptophyta</taxon>
        <taxon>Embryophyta</taxon>
        <taxon>Tracheophyta</taxon>
        <taxon>Spermatophyta</taxon>
        <taxon>Magnoliopsida</taxon>
        <taxon>eudicotyledons</taxon>
        <taxon>Gunneridae</taxon>
        <taxon>Pentapetalae</taxon>
        <taxon>rosids</taxon>
        <taxon>malvids</taxon>
        <taxon>Malvales</taxon>
        <taxon>Malvaceae</taxon>
        <taxon>Malvoideae</taxon>
        <taxon>Gossypium</taxon>
    </lineage>
</organism>
<keyword evidence="2" id="KW-1185">Reference proteome</keyword>
<dbReference type="EMBL" id="JABFAC010000006">
    <property type="protein sequence ID" value="MBA0615424.1"/>
    <property type="molecule type" value="Genomic_DNA"/>
</dbReference>
<name>A0A7J8RNM9_GOSDV</name>
<sequence length="50" mass="5683">MSQTTCSLTPVMYPYDIPQVVKVLDSLSKEVLDSSPLYFFSLNLLLNKDK</sequence>
<gene>
    <name evidence="1" type="ORF">Godav_015562</name>
</gene>
<protein>
    <submittedName>
        <fullName evidence="1">Uncharacterized protein</fullName>
    </submittedName>
</protein>
<dbReference type="AlphaFoldDB" id="A0A7J8RNM9"/>
<proteinExistence type="predicted"/>
<dbReference type="Proteomes" id="UP000593561">
    <property type="component" value="Unassembled WGS sequence"/>
</dbReference>
<accession>A0A7J8RNM9</accession>
<reference evidence="1 2" key="1">
    <citation type="journal article" date="2019" name="Genome Biol. Evol.">
        <title>Insights into the evolution of the New World diploid cottons (Gossypium, subgenus Houzingenia) based on genome sequencing.</title>
        <authorList>
            <person name="Grover C.E."/>
            <person name="Arick M.A. 2nd"/>
            <person name="Thrash A."/>
            <person name="Conover J.L."/>
            <person name="Sanders W.S."/>
            <person name="Peterson D.G."/>
            <person name="Frelichowski J.E."/>
            <person name="Scheffler J.A."/>
            <person name="Scheffler B.E."/>
            <person name="Wendel J.F."/>
        </authorList>
    </citation>
    <scope>NUCLEOTIDE SEQUENCE [LARGE SCALE GENOMIC DNA]</scope>
    <source>
        <strain evidence="1">27</strain>
        <tissue evidence="1">Leaf</tissue>
    </source>
</reference>
<evidence type="ECO:0000313" key="1">
    <source>
        <dbReference type="EMBL" id="MBA0615424.1"/>
    </source>
</evidence>